<dbReference type="InterPro" id="IPR037045">
    <property type="entry name" value="S8pro/Inhibitor_I9_sf"/>
</dbReference>
<reference evidence="12 13" key="1">
    <citation type="journal article" date="2019" name="Int. J. Syst. Evol. Microbiol.">
        <title>The Global Catalogue of Microorganisms (GCM) 10K type strain sequencing project: providing services to taxonomists for standard genome sequencing and annotation.</title>
        <authorList>
            <consortium name="The Broad Institute Genomics Platform"/>
            <consortium name="The Broad Institute Genome Sequencing Center for Infectious Disease"/>
            <person name="Wu L."/>
            <person name="Ma J."/>
        </authorList>
    </citation>
    <scope>NUCLEOTIDE SEQUENCE [LARGE SCALE GENOMIC DNA]</scope>
    <source>
        <strain evidence="12 13">JCM 15896</strain>
    </source>
</reference>
<feature type="domain" description="Peptidase C-terminal archaeal/bacterial" evidence="11">
    <location>
        <begin position="470"/>
        <end position="535"/>
    </location>
</feature>
<dbReference type="PANTHER" id="PTHR43806">
    <property type="entry name" value="PEPTIDASE S8"/>
    <property type="match status" value="1"/>
</dbReference>
<evidence type="ECO:0000256" key="4">
    <source>
        <dbReference type="ARBA" id="ARBA00022801"/>
    </source>
</evidence>
<feature type="domain" description="Peptidase S8/S53" evidence="10">
    <location>
        <begin position="177"/>
        <end position="420"/>
    </location>
</feature>
<dbReference type="InterPro" id="IPR050131">
    <property type="entry name" value="Peptidase_S8_subtilisin-like"/>
</dbReference>
<evidence type="ECO:0000259" key="11">
    <source>
        <dbReference type="Pfam" id="PF04151"/>
    </source>
</evidence>
<dbReference type="PROSITE" id="PS51892">
    <property type="entry name" value="SUBTILASE"/>
    <property type="match status" value="1"/>
</dbReference>
<sequence length="550" mass="57709">MSKLKSNIKAGMSATALSLLAMSVSAANTPVEVQQGSTAGLAKADLRSQLIDVNATERYIVTFKETTEQTQGLGNRTFGLSRGHMNSPKAVEGGKLNRKNAESILKMAGAKPIKTLEKHKMVAATMNKKVLNALRNNPNVESISIDARRMPMAQTTPYGIPMVQGNLLSQNNLSARKVCIIDTGFNLGHPDLPDQNNGVTGEANSSAVGNWYNDGNGHGTHVAGTIAALANNEGVVGVYPGVDLHIVKIFNDSGQWTFSSDLIEGISQCQNAGANVVNMSLGGGSSSTAEQNAMQTFVNQGVMLVAAAGNDGNSSMSYPASYSSVISVAAVDSNENRASYSQYNSQVEIAGPGSGVLSTWPTNTYNTISGTSMATPHVAGAAALVWSFFPQCSNEEIRGALNATAKDKGSSGRDNLYGHGIVQARDAYDYLNTFGCAGDTGGGSGGGSGVDPVSGQLTNLSASRRNWLRYTWDVPAGVSTLTVSISGGSGDADLYMKLGSQPQTNSYDCRPYKNGNNETCTFTNPGSGTWHIGIRAYSTFSGVTMNYSYE</sequence>
<evidence type="ECO:0008006" key="14">
    <source>
        <dbReference type="Google" id="ProtNLM"/>
    </source>
</evidence>
<dbReference type="InterPro" id="IPR023827">
    <property type="entry name" value="Peptidase_S8_Asp-AS"/>
</dbReference>
<evidence type="ECO:0000259" key="10">
    <source>
        <dbReference type="Pfam" id="PF00082"/>
    </source>
</evidence>
<dbReference type="PROSITE" id="PS00136">
    <property type="entry name" value="SUBTILASE_ASP"/>
    <property type="match status" value="1"/>
</dbReference>
<dbReference type="SUPFAM" id="SSF52743">
    <property type="entry name" value="Subtilisin-like"/>
    <property type="match status" value="1"/>
</dbReference>
<feature type="active site" description="Charge relay system" evidence="6">
    <location>
        <position position="182"/>
    </location>
</feature>
<dbReference type="PANTHER" id="PTHR43806:SF11">
    <property type="entry name" value="CEREVISIN-RELATED"/>
    <property type="match status" value="1"/>
</dbReference>
<feature type="active site" description="Charge relay system" evidence="6">
    <location>
        <position position="218"/>
    </location>
</feature>
<evidence type="ECO:0000256" key="2">
    <source>
        <dbReference type="ARBA" id="ARBA00022670"/>
    </source>
</evidence>
<organism evidence="12 13">
    <name type="scientific">Aliiglaciecola litoralis</name>
    <dbReference type="NCBI Taxonomy" id="582857"/>
    <lineage>
        <taxon>Bacteria</taxon>
        <taxon>Pseudomonadati</taxon>
        <taxon>Pseudomonadota</taxon>
        <taxon>Gammaproteobacteria</taxon>
        <taxon>Alteromonadales</taxon>
        <taxon>Alteromonadaceae</taxon>
        <taxon>Aliiglaciecola</taxon>
    </lineage>
</organism>
<evidence type="ECO:0000256" key="6">
    <source>
        <dbReference type="PROSITE-ProRule" id="PRU01240"/>
    </source>
</evidence>
<dbReference type="InterPro" id="IPR000209">
    <property type="entry name" value="Peptidase_S8/S53_dom"/>
</dbReference>
<keyword evidence="13" id="KW-1185">Reference proteome</keyword>
<name>A0ABN1LBU7_9ALTE</name>
<dbReference type="InterPro" id="IPR015500">
    <property type="entry name" value="Peptidase_S8_subtilisin-rel"/>
</dbReference>
<feature type="active site" description="Charge relay system" evidence="6">
    <location>
        <position position="372"/>
    </location>
</feature>
<dbReference type="InterPro" id="IPR036852">
    <property type="entry name" value="Peptidase_S8/S53_dom_sf"/>
</dbReference>
<feature type="region of interest" description="Disordered" evidence="8">
    <location>
        <begin position="73"/>
        <end position="93"/>
    </location>
</feature>
<dbReference type="Gene3D" id="3.30.70.80">
    <property type="entry name" value="Peptidase S8 propeptide/proteinase inhibitor I9"/>
    <property type="match status" value="1"/>
</dbReference>
<keyword evidence="4 6" id="KW-0378">Hydrolase</keyword>
<evidence type="ECO:0000256" key="1">
    <source>
        <dbReference type="ARBA" id="ARBA00011073"/>
    </source>
</evidence>
<dbReference type="InterPro" id="IPR022398">
    <property type="entry name" value="Peptidase_S8_His-AS"/>
</dbReference>
<dbReference type="RefSeq" id="WP_343855602.1">
    <property type="nucleotide sequence ID" value="NZ_BAAAFD010000001.1"/>
</dbReference>
<evidence type="ECO:0000313" key="13">
    <source>
        <dbReference type="Proteomes" id="UP001500359"/>
    </source>
</evidence>
<dbReference type="Proteomes" id="UP001500359">
    <property type="component" value="Unassembled WGS sequence"/>
</dbReference>
<evidence type="ECO:0000256" key="5">
    <source>
        <dbReference type="ARBA" id="ARBA00022825"/>
    </source>
</evidence>
<dbReference type="Pfam" id="PF04151">
    <property type="entry name" value="PPC"/>
    <property type="match status" value="1"/>
</dbReference>
<dbReference type="InterPro" id="IPR034202">
    <property type="entry name" value="Subtilisin_Carlsberg-like"/>
</dbReference>
<keyword evidence="3" id="KW-0479">Metal-binding</keyword>
<evidence type="ECO:0000256" key="9">
    <source>
        <dbReference type="SAM" id="SignalP"/>
    </source>
</evidence>
<dbReference type="PROSITE" id="PS00138">
    <property type="entry name" value="SUBTILASE_SER"/>
    <property type="match status" value="1"/>
</dbReference>
<comment type="similarity">
    <text evidence="1 6 7">Belongs to the peptidase S8 family.</text>
</comment>
<keyword evidence="2 6" id="KW-0645">Protease</keyword>
<proteinExistence type="inferred from homology"/>
<feature type="chain" id="PRO_5045392596" description="Serine protease" evidence="9">
    <location>
        <begin position="27"/>
        <end position="550"/>
    </location>
</feature>
<keyword evidence="5 6" id="KW-0720">Serine protease</keyword>
<dbReference type="PRINTS" id="PR00723">
    <property type="entry name" value="SUBTILISIN"/>
</dbReference>
<dbReference type="InterPro" id="IPR023828">
    <property type="entry name" value="Peptidase_S8_Ser-AS"/>
</dbReference>
<dbReference type="EMBL" id="BAAAFD010000001">
    <property type="protein sequence ID" value="GAA0852049.1"/>
    <property type="molecule type" value="Genomic_DNA"/>
</dbReference>
<keyword evidence="9" id="KW-0732">Signal</keyword>
<comment type="caution">
    <text evidence="12">The sequence shown here is derived from an EMBL/GenBank/DDBJ whole genome shotgun (WGS) entry which is preliminary data.</text>
</comment>
<dbReference type="CDD" id="cd07477">
    <property type="entry name" value="Peptidases_S8_Subtilisin_subset"/>
    <property type="match status" value="1"/>
</dbReference>
<evidence type="ECO:0000256" key="8">
    <source>
        <dbReference type="SAM" id="MobiDB-lite"/>
    </source>
</evidence>
<gene>
    <name evidence="12" type="ORF">GCM10009114_00960</name>
</gene>
<accession>A0ABN1LBU7</accession>
<evidence type="ECO:0000256" key="3">
    <source>
        <dbReference type="ARBA" id="ARBA00022723"/>
    </source>
</evidence>
<dbReference type="InterPro" id="IPR007280">
    <property type="entry name" value="Peptidase_C_arc/bac"/>
</dbReference>
<dbReference type="SUPFAM" id="SSF54897">
    <property type="entry name" value="Protease propeptides/inhibitors"/>
    <property type="match status" value="1"/>
</dbReference>
<protein>
    <recommendedName>
        <fullName evidence="14">Serine protease</fullName>
    </recommendedName>
</protein>
<dbReference type="Pfam" id="PF00082">
    <property type="entry name" value="Peptidase_S8"/>
    <property type="match status" value="1"/>
</dbReference>
<dbReference type="PROSITE" id="PS00137">
    <property type="entry name" value="SUBTILASE_HIS"/>
    <property type="match status" value="1"/>
</dbReference>
<evidence type="ECO:0000313" key="12">
    <source>
        <dbReference type="EMBL" id="GAA0852049.1"/>
    </source>
</evidence>
<dbReference type="Gene3D" id="2.60.120.380">
    <property type="match status" value="1"/>
</dbReference>
<evidence type="ECO:0000256" key="7">
    <source>
        <dbReference type="RuleBase" id="RU003355"/>
    </source>
</evidence>
<feature type="signal peptide" evidence="9">
    <location>
        <begin position="1"/>
        <end position="26"/>
    </location>
</feature>
<dbReference type="Gene3D" id="3.40.50.200">
    <property type="entry name" value="Peptidase S8/S53 domain"/>
    <property type="match status" value="1"/>
</dbReference>